<reference evidence="2 3" key="2">
    <citation type="submission" date="2019-05" db="EMBL/GenBank/DDBJ databases">
        <title>Glycomyces buryatensis sp. nov.</title>
        <authorList>
            <person name="Nikitina E."/>
        </authorList>
    </citation>
    <scope>NUCLEOTIDE SEQUENCE [LARGE SCALE GENOMIC DNA]</scope>
    <source>
        <strain evidence="2 3">18</strain>
    </source>
</reference>
<dbReference type="Pfam" id="PF11706">
    <property type="entry name" value="zf-CGNR"/>
    <property type="match status" value="1"/>
</dbReference>
<gene>
    <name evidence="2" type="ORF">FAB82_11280</name>
</gene>
<dbReference type="AlphaFoldDB" id="A0A4S8QD20"/>
<proteinExistence type="predicted"/>
<dbReference type="InterPro" id="IPR021005">
    <property type="entry name" value="Znf_CGNR"/>
</dbReference>
<evidence type="ECO:0000313" key="3">
    <source>
        <dbReference type="Proteomes" id="UP000308760"/>
    </source>
</evidence>
<reference evidence="3" key="1">
    <citation type="submission" date="2019-04" db="EMBL/GenBank/DDBJ databases">
        <title>Nocardioides xinjiangensis sp. nov.</title>
        <authorList>
            <person name="Liu S."/>
        </authorList>
    </citation>
    <scope>NUCLEOTIDE SEQUENCE [LARGE SCALE GENOMIC DNA]</scope>
    <source>
        <strain evidence="3">18</strain>
    </source>
</reference>
<dbReference type="PANTHER" id="PTHR35525:SF3">
    <property type="entry name" value="BLL6575 PROTEIN"/>
    <property type="match status" value="1"/>
</dbReference>
<sequence>MVNTSNGQEAPGTLESVRTLLNTWLVPNDTRRAEDRFDAYADQARLPRTRRQELRALRDDLRRAVEGAADTAAIVNDWVDRLEIRPRVVDDTIAFTDQGGPAAGHVAAVLEAIADSRWHRLKACPDCRWIFYDHSRNASKRWCLMTAGGPGGRSCGGIAKVRAHRERNRATR</sequence>
<evidence type="ECO:0000259" key="1">
    <source>
        <dbReference type="Pfam" id="PF11706"/>
    </source>
</evidence>
<dbReference type="Gene3D" id="1.10.3300.10">
    <property type="entry name" value="Jann2411-like domain"/>
    <property type="match status" value="1"/>
</dbReference>
<comment type="caution">
    <text evidence="2">The sequence shown here is derived from an EMBL/GenBank/DDBJ whole genome shotgun (WGS) entry which is preliminary data.</text>
</comment>
<dbReference type="InterPro" id="IPR010852">
    <property type="entry name" value="ABATE"/>
</dbReference>
<dbReference type="RefSeq" id="WP_136534644.1">
    <property type="nucleotide sequence ID" value="NZ_STGY01000043.1"/>
</dbReference>
<feature type="domain" description="Zinc finger CGNR" evidence="1">
    <location>
        <begin position="120"/>
        <end position="167"/>
    </location>
</feature>
<dbReference type="InterPro" id="IPR023286">
    <property type="entry name" value="ABATE_dom_sf"/>
</dbReference>
<name>A0A4S8QD20_9ACTN</name>
<dbReference type="Proteomes" id="UP000308760">
    <property type="component" value="Unassembled WGS sequence"/>
</dbReference>
<keyword evidence="3" id="KW-1185">Reference proteome</keyword>
<evidence type="ECO:0000313" key="2">
    <source>
        <dbReference type="EMBL" id="THV41501.1"/>
    </source>
</evidence>
<accession>A0A4S8QD20</accession>
<dbReference type="EMBL" id="STGY01000043">
    <property type="protein sequence ID" value="THV41501.1"/>
    <property type="molecule type" value="Genomic_DNA"/>
</dbReference>
<protein>
    <submittedName>
        <fullName evidence="2">CGNR zinc finger domain-containing protein</fullName>
    </submittedName>
</protein>
<dbReference type="SUPFAM" id="SSF160904">
    <property type="entry name" value="Jann2411-like"/>
    <property type="match status" value="1"/>
</dbReference>
<dbReference type="OrthoDB" id="123307at2"/>
<dbReference type="PANTHER" id="PTHR35525">
    <property type="entry name" value="BLL6575 PROTEIN"/>
    <property type="match status" value="1"/>
</dbReference>
<organism evidence="2 3">
    <name type="scientific">Glycomyces buryatensis</name>
    <dbReference type="NCBI Taxonomy" id="2570927"/>
    <lineage>
        <taxon>Bacteria</taxon>
        <taxon>Bacillati</taxon>
        <taxon>Actinomycetota</taxon>
        <taxon>Actinomycetes</taxon>
        <taxon>Glycomycetales</taxon>
        <taxon>Glycomycetaceae</taxon>
        <taxon>Glycomyces</taxon>
    </lineage>
</organism>